<dbReference type="AlphaFoldDB" id="A0A537M0Q0"/>
<keyword evidence="3" id="KW-0963">Cytoplasm</keyword>
<dbReference type="EMBL" id="VBAM01000141">
    <property type="protein sequence ID" value="TMJ13853.1"/>
    <property type="molecule type" value="Genomic_DNA"/>
</dbReference>
<comment type="caution">
    <text evidence="5">The sequence shown here is derived from an EMBL/GenBank/DDBJ whole genome shotgun (WGS) entry which is preliminary data.</text>
</comment>
<dbReference type="HAMAP" id="MF_00197">
    <property type="entry name" value="DAP_epimerase"/>
    <property type="match status" value="1"/>
</dbReference>
<feature type="binding site" evidence="3">
    <location>
        <begin position="227"/>
        <end position="228"/>
    </location>
    <ligand>
        <name>substrate</name>
    </ligand>
</feature>
<evidence type="ECO:0000313" key="5">
    <source>
        <dbReference type="EMBL" id="TMJ13853.1"/>
    </source>
</evidence>
<dbReference type="InterPro" id="IPR001653">
    <property type="entry name" value="DAP_epimerase_DapF"/>
</dbReference>
<feature type="binding site" evidence="3">
    <location>
        <position position="166"/>
    </location>
    <ligand>
        <name>substrate</name>
    </ligand>
</feature>
<dbReference type="PANTHER" id="PTHR31689">
    <property type="entry name" value="DIAMINOPIMELATE EPIMERASE, CHLOROPLASTIC"/>
    <property type="match status" value="1"/>
</dbReference>
<evidence type="ECO:0000256" key="2">
    <source>
        <dbReference type="ARBA" id="ARBA00023235"/>
    </source>
</evidence>
<sequence length="290" mass="31795">MRRLGRNEYVKSHALGNDYLVVDPRTLSFSLSRPAVRAVCHRNLGVGSDGILTIERSRRAGFGVRIFNPDGSEAEKSGNGVRIFAKCLWDHGYTHRRAFDVETRGGTVSVTLHLRGRRVRTITAGMGRATFRSRAIPTTGPDREVVDEEVAVGPRRFRVTAVSVGNPHCVIFVDDLDSLDLAQLGSSLEHHPMFPHRTNVQFVRVDSTKRVTIRIWERGAGETMASGSSSSAVAAACVRHGFTGRDVAVHSPGGALRVHVGGDYTVRLTGPAEETCRGTFSRDLLARLRR</sequence>
<evidence type="ECO:0000256" key="3">
    <source>
        <dbReference type="HAMAP-Rule" id="MF_00197"/>
    </source>
</evidence>
<comment type="function">
    <text evidence="3">Catalyzes the stereoinversion of LL-2,6-diaminopimelate (L,L-DAP) to meso-diaminopimelate (meso-DAP), a precursor of L-lysine and an essential component of the bacterial peptidoglycan.</text>
</comment>
<organism evidence="5 6">
    <name type="scientific">Candidatus Segetimicrobium genomatis</name>
    <dbReference type="NCBI Taxonomy" id="2569760"/>
    <lineage>
        <taxon>Bacteria</taxon>
        <taxon>Bacillati</taxon>
        <taxon>Candidatus Sysuimicrobiota</taxon>
        <taxon>Candidatus Sysuimicrobiia</taxon>
        <taxon>Candidatus Sysuimicrobiales</taxon>
        <taxon>Candidatus Segetimicrobiaceae</taxon>
        <taxon>Candidatus Segetimicrobium</taxon>
    </lineage>
</organism>
<dbReference type="Proteomes" id="UP000320393">
    <property type="component" value="Unassembled WGS sequence"/>
</dbReference>
<keyword evidence="3" id="KW-0457">Lysine biosynthesis</keyword>
<dbReference type="EC" id="5.1.1.7" evidence="3 4"/>
<dbReference type="Pfam" id="PF01678">
    <property type="entry name" value="DAP_epimerase"/>
    <property type="match status" value="2"/>
</dbReference>
<dbReference type="UniPathway" id="UPA00034">
    <property type="reaction ID" value="UER00025"/>
</dbReference>
<proteinExistence type="inferred from homology"/>
<dbReference type="GO" id="GO:0008837">
    <property type="term" value="F:diaminopimelate epimerase activity"/>
    <property type="evidence" value="ECO:0007669"/>
    <property type="project" value="UniProtKB-UniRule"/>
</dbReference>
<feature type="binding site" evidence="3">
    <location>
        <begin position="217"/>
        <end position="218"/>
    </location>
    <ligand>
        <name>substrate</name>
    </ligand>
</feature>
<comment type="subunit">
    <text evidence="3">Homodimer.</text>
</comment>
<feature type="binding site" evidence="3">
    <location>
        <begin position="78"/>
        <end position="79"/>
    </location>
    <ligand>
        <name>substrate</name>
    </ligand>
</feature>
<feature type="binding site" evidence="3">
    <location>
        <position position="17"/>
    </location>
    <ligand>
        <name>substrate</name>
    </ligand>
</feature>
<accession>A0A537M0Q0</accession>
<dbReference type="PANTHER" id="PTHR31689:SF0">
    <property type="entry name" value="DIAMINOPIMELATE EPIMERASE"/>
    <property type="match status" value="1"/>
</dbReference>
<keyword evidence="2 3" id="KW-0413">Isomerase</keyword>
<dbReference type="GO" id="GO:0005829">
    <property type="term" value="C:cytosol"/>
    <property type="evidence" value="ECO:0007669"/>
    <property type="project" value="TreeGrafter"/>
</dbReference>
<dbReference type="Gene3D" id="3.10.310.10">
    <property type="entry name" value="Diaminopimelate Epimerase, Chain A, domain 1"/>
    <property type="match status" value="2"/>
</dbReference>
<gene>
    <name evidence="3" type="primary">dapF</name>
    <name evidence="5" type="ORF">E6H02_04460</name>
</gene>
<reference evidence="5 6" key="1">
    <citation type="journal article" date="2019" name="Nat. Microbiol.">
        <title>Mediterranean grassland soil C-N compound turnover is dependent on rainfall and depth, and is mediated by genomically divergent microorganisms.</title>
        <authorList>
            <person name="Diamond S."/>
            <person name="Andeer P.F."/>
            <person name="Li Z."/>
            <person name="Crits-Christoph A."/>
            <person name="Burstein D."/>
            <person name="Anantharaman K."/>
            <person name="Lane K.R."/>
            <person name="Thomas B.C."/>
            <person name="Pan C."/>
            <person name="Northen T.R."/>
            <person name="Banfield J.F."/>
        </authorList>
    </citation>
    <scope>NUCLEOTIDE SEQUENCE [LARGE SCALE GENOMIC DNA]</scope>
    <source>
        <strain evidence="5">NP_5</strain>
    </source>
</reference>
<feature type="site" description="Could be important to modulate the pK values of the two catalytic cysteine residues" evidence="3">
    <location>
        <position position="217"/>
    </location>
</feature>
<keyword evidence="3" id="KW-0028">Amino-acid biosynthesis</keyword>
<evidence type="ECO:0000256" key="1">
    <source>
        <dbReference type="ARBA" id="ARBA00010219"/>
    </source>
</evidence>
<name>A0A537M0Q0_9BACT</name>
<feature type="site" description="Could be important to modulate the pK values of the two catalytic cysteine residues" evidence="3">
    <location>
        <position position="168"/>
    </location>
</feature>
<feature type="binding site" evidence="3">
    <location>
        <position position="68"/>
    </location>
    <ligand>
        <name>substrate</name>
    </ligand>
</feature>
<feature type="binding site" evidence="3">
    <location>
        <position position="199"/>
    </location>
    <ligand>
        <name>substrate</name>
    </ligand>
</feature>
<protein>
    <recommendedName>
        <fullName evidence="3 4">Diaminopimelate epimerase</fullName>
        <shortName evidence="3">DAP epimerase</shortName>
        <ecNumber evidence="3 4">5.1.1.7</ecNumber>
    </recommendedName>
    <alternativeName>
        <fullName evidence="3">PLP-independent amino acid racemase</fullName>
    </alternativeName>
</protein>
<comment type="subcellular location">
    <subcellularLocation>
        <location evidence="3">Cytoplasm</location>
    </subcellularLocation>
</comment>
<dbReference type="SUPFAM" id="SSF54506">
    <property type="entry name" value="Diaminopimelate epimerase-like"/>
    <property type="match status" value="2"/>
</dbReference>
<comment type="pathway">
    <text evidence="3">Amino-acid biosynthesis; L-lysine biosynthesis via DAP pathway; DL-2,6-diaminopimelate from LL-2,6-diaminopimelate: step 1/1.</text>
</comment>
<dbReference type="GO" id="GO:0009089">
    <property type="term" value="P:lysine biosynthetic process via diaminopimelate"/>
    <property type="evidence" value="ECO:0007669"/>
    <property type="project" value="UniProtKB-UniRule"/>
</dbReference>
<dbReference type="NCBIfam" id="TIGR00652">
    <property type="entry name" value="DapF"/>
    <property type="match status" value="1"/>
</dbReference>
<comment type="similarity">
    <text evidence="1 3">Belongs to the diaminopimelate epimerase family.</text>
</comment>
<evidence type="ECO:0000313" key="6">
    <source>
        <dbReference type="Proteomes" id="UP000320393"/>
    </source>
</evidence>
<evidence type="ECO:0000256" key="4">
    <source>
        <dbReference type="NCBIfam" id="TIGR00652"/>
    </source>
</evidence>
<comment type="catalytic activity">
    <reaction evidence="3">
        <text>(2S,6S)-2,6-diaminopimelate = meso-2,6-diaminopimelate</text>
        <dbReference type="Rhea" id="RHEA:15393"/>
        <dbReference type="ChEBI" id="CHEBI:57609"/>
        <dbReference type="ChEBI" id="CHEBI:57791"/>
        <dbReference type="EC" id="5.1.1.7"/>
    </reaction>
</comment>
<comment type="caution">
    <text evidence="3">Lacks conserved residue(s) required for the propagation of feature annotation.</text>
</comment>